<dbReference type="HOGENOM" id="CLU_3039332_0_0_4"/>
<comment type="caution">
    <text evidence="1">The sequence shown here is derived from an EMBL/GenBank/DDBJ whole genome shotgun (WGS) entry which is preliminary data.</text>
</comment>
<dbReference type="AlphaFoldDB" id="D4X8T1"/>
<dbReference type="Proteomes" id="UP000004510">
    <property type="component" value="Unassembled WGS sequence"/>
</dbReference>
<sequence length="54" mass="5977">MARAYALYRLRVFAHVPGYAIKARGNVLNASHHFVFNRPLFGGSDMNTVIGNAN</sequence>
<proteinExistence type="predicted"/>
<organism evidence="1 2">
    <name type="scientific">Achromobacter piechaudii ATCC 43553</name>
    <dbReference type="NCBI Taxonomy" id="742159"/>
    <lineage>
        <taxon>Bacteria</taxon>
        <taxon>Pseudomonadati</taxon>
        <taxon>Pseudomonadota</taxon>
        <taxon>Betaproteobacteria</taxon>
        <taxon>Burkholderiales</taxon>
        <taxon>Alcaligenaceae</taxon>
        <taxon>Achromobacter</taxon>
    </lineage>
</organism>
<gene>
    <name evidence="1" type="ORF">HMPREF0004_1878</name>
</gene>
<evidence type="ECO:0000313" key="1">
    <source>
        <dbReference type="EMBL" id="EFF76790.1"/>
    </source>
</evidence>
<dbReference type="EMBL" id="ADMS01000044">
    <property type="protein sequence ID" value="EFF76790.1"/>
    <property type="molecule type" value="Genomic_DNA"/>
</dbReference>
<accession>D4X8T1</accession>
<reference evidence="2" key="1">
    <citation type="submission" date="2010-03" db="EMBL/GenBank/DDBJ databases">
        <title>Complete sequence of Mobiluncus curtisii ATCC 43063.</title>
        <authorList>
            <person name="Muzny D."/>
            <person name="Qin X."/>
            <person name="Deng J."/>
            <person name="Jiang H."/>
            <person name="Liu Y."/>
            <person name="Qu J."/>
            <person name="Song X.-Z."/>
            <person name="Zhang L."/>
            <person name="Thornton R."/>
            <person name="Coyle M."/>
            <person name="Francisco L."/>
            <person name="Jackson L."/>
            <person name="Javaid M."/>
            <person name="Korchina V."/>
            <person name="Kovar C."/>
            <person name="Mata R."/>
            <person name="Mathew T."/>
            <person name="Ngo R."/>
            <person name="Nguyen L."/>
            <person name="Nguyen N."/>
            <person name="Okwuonu G."/>
            <person name="Ongeri F."/>
            <person name="Pham C."/>
            <person name="Simmons D."/>
            <person name="Wilczek-Boney K."/>
            <person name="Hale W."/>
            <person name="Jakkamsetti A."/>
            <person name="Pham P."/>
            <person name="Ruth R."/>
            <person name="San Lucas F."/>
            <person name="Warren J."/>
            <person name="Zhang J."/>
            <person name="Zhao Z."/>
            <person name="Zhou C."/>
            <person name="Zhu D."/>
            <person name="Lee S."/>
            <person name="Bess C."/>
            <person name="Blankenburg K."/>
            <person name="Forbes L."/>
            <person name="Fu Q."/>
            <person name="Gubbala S."/>
            <person name="Hirani K."/>
            <person name="Jayaseelan J.C."/>
            <person name="Lara F."/>
            <person name="Munidasa M."/>
            <person name="Palculict T."/>
            <person name="Patil S."/>
            <person name="Pu L.-L."/>
            <person name="Saada N."/>
            <person name="Tang L."/>
            <person name="Weissenberger G."/>
            <person name="Zhu Y."/>
            <person name="Hemphill L."/>
            <person name="Shang Y."/>
            <person name="Youmans B."/>
            <person name="Ayvaz T."/>
            <person name="Ross M."/>
            <person name="Santibanez J."/>
            <person name="Aqrawi P."/>
            <person name="Gross S."/>
            <person name="Joshi V."/>
            <person name="Fowler G."/>
            <person name="Nazareth L."/>
            <person name="Reid J."/>
            <person name="Worley K."/>
            <person name="Petrosino J."/>
            <person name="Highlander S."/>
            <person name="Gibbs R."/>
            <person name="Gibbs R."/>
        </authorList>
    </citation>
    <scope>NUCLEOTIDE SEQUENCE [LARGE SCALE GENOMIC DNA]</scope>
    <source>
        <strain evidence="2">ATCC 43553</strain>
    </source>
</reference>
<protein>
    <submittedName>
        <fullName evidence="1">Uncharacterized protein</fullName>
    </submittedName>
</protein>
<evidence type="ECO:0000313" key="2">
    <source>
        <dbReference type="Proteomes" id="UP000004510"/>
    </source>
</evidence>
<name>D4X8T1_9BURK</name>